<dbReference type="Gene3D" id="3.40.50.720">
    <property type="entry name" value="NAD(P)-binding Rossmann-like Domain"/>
    <property type="match status" value="1"/>
</dbReference>
<dbReference type="PANTHER" id="PTHR43205:SF7">
    <property type="entry name" value="PROSTAGLANDIN REDUCTASE 1"/>
    <property type="match status" value="1"/>
</dbReference>
<dbReference type="InterPro" id="IPR045010">
    <property type="entry name" value="MDR_fam"/>
</dbReference>
<evidence type="ECO:0000259" key="2">
    <source>
        <dbReference type="SMART" id="SM00829"/>
    </source>
</evidence>
<evidence type="ECO:0000313" key="3">
    <source>
        <dbReference type="EMBL" id="MBC3907505.1"/>
    </source>
</evidence>
<reference evidence="3 4" key="1">
    <citation type="submission" date="2020-08" db="EMBL/GenBank/DDBJ databases">
        <title>Novel species isolated from subtropical streams in China.</title>
        <authorList>
            <person name="Lu H."/>
        </authorList>
    </citation>
    <scope>NUCLEOTIDE SEQUENCE [LARGE SCALE GENOMIC DNA]</scope>
    <source>
        <strain evidence="3 4">NL8W</strain>
    </source>
</reference>
<dbReference type="Proteomes" id="UP000646911">
    <property type="component" value="Unassembled WGS sequence"/>
</dbReference>
<keyword evidence="1" id="KW-0560">Oxidoreductase</keyword>
<dbReference type="SUPFAM" id="SSF50129">
    <property type="entry name" value="GroES-like"/>
    <property type="match status" value="1"/>
</dbReference>
<dbReference type="SMART" id="SM00829">
    <property type="entry name" value="PKS_ER"/>
    <property type="match status" value="1"/>
</dbReference>
<dbReference type="EMBL" id="JACOFX010000002">
    <property type="protein sequence ID" value="MBC3907505.1"/>
    <property type="molecule type" value="Genomic_DNA"/>
</dbReference>
<sequence>MNAINSQFKLAARPQGSIKASDFNHVTEPLRDLQAGEVLIKNLYISLDPAMRGWMNESKNSYMPPVAIGEVMRALAVGQVVESNNPKFAVGEHVSGILGMQEYAYSDGNGIHKVDPKLAPLPLYLSTLGMPGMTAYFGLLEVGQPKEGDTVVISGAAGAVGAIVGQIAKIKGARVVGIAGGADKVRYLVEELGFDAAIDYKSEDVSAALKQHCPKGIDVYFDNVGGDILDAALAQLAFGARVVICGAISQYNNTTAIKGPSNYLNLMVKRATMKGIMVSDFYPRAMEAAMVMGGWIMSGKLKSREDIVDGLENFPATFQKLFTGENNGKLILKVTQA</sequence>
<evidence type="ECO:0000313" key="4">
    <source>
        <dbReference type="Proteomes" id="UP000646911"/>
    </source>
</evidence>
<dbReference type="InterPro" id="IPR020843">
    <property type="entry name" value="ER"/>
</dbReference>
<dbReference type="PANTHER" id="PTHR43205">
    <property type="entry name" value="PROSTAGLANDIN REDUCTASE"/>
    <property type="match status" value="1"/>
</dbReference>
<dbReference type="Pfam" id="PF00107">
    <property type="entry name" value="ADH_zinc_N"/>
    <property type="match status" value="1"/>
</dbReference>
<feature type="domain" description="Enoyl reductase (ER)" evidence="2">
    <location>
        <begin position="16"/>
        <end position="332"/>
    </location>
</feature>
<proteinExistence type="predicted"/>
<dbReference type="Pfam" id="PF16884">
    <property type="entry name" value="ADH_N_2"/>
    <property type="match status" value="1"/>
</dbReference>
<accession>A0ABR6Z6Y2</accession>
<organism evidence="3 4">
    <name type="scientific">Undibacterium umbellatum</name>
    <dbReference type="NCBI Taxonomy" id="2762300"/>
    <lineage>
        <taxon>Bacteria</taxon>
        <taxon>Pseudomonadati</taxon>
        <taxon>Pseudomonadota</taxon>
        <taxon>Betaproteobacteria</taxon>
        <taxon>Burkholderiales</taxon>
        <taxon>Oxalobacteraceae</taxon>
        <taxon>Undibacterium</taxon>
    </lineage>
</organism>
<dbReference type="InterPro" id="IPR013149">
    <property type="entry name" value="ADH-like_C"/>
</dbReference>
<evidence type="ECO:0000256" key="1">
    <source>
        <dbReference type="ARBA" id="ARBA00023002"/>
    </source>
</evidence>
<dbReference type="RefSeq" id="WP_186953027.1">
    <property type="nucleotide sequence ID" value="NZ_JACOFX010000002.1"/>
</dbReference>
<protein>
    <submittedName>
        <fullName evidence="3">NADP-dependent oxidoreductase</fullName>
    </submittedName>
</protein>
<dbReference type="CDD" id="cd05288">
    <property type="entry name" value="PGDH"/>
    <property type="match status" value="1"/>
</dbReference>
<dbReference type="InterPro" id="IPR041694">
    <property type="entry name" value="ADH_N_2"/>
</dbReference>
<dbReference type="SUPFAM" id="SSF51735">
    <property type="entry name" value="NAD(P)-binding Rossmann-fold domains"/>
    <property type="match status" value="1"/>
</dbReference>
<dbReference type="InterPro" id="IPR011032">
    <property type="entry name" value="GroES-like_sf"/>
</dbReference>
<gene>
    <name evidence="3" type="ORF">H8L47_08005</name>
</gene>
<dbReference type="InterPro" id="IPR036291">
    <property type="entry name" value="NAD(P)-bd_dom_sf"/>
</dbReference>
<comment type="caution">
    <text evidence="3">The sequence shown here is derived from an EMBL/GenBank/DDBJ whole genome shotgun (WGS) entry which is preliminary data.</text>
</comment>
<dbReference type="Gene3D" id="3.90.180.10">
    <property type="entry name" value="Medium-chain alcohol dehydrogenases, catalytic domain"/>
    <property type="match status" value="1"/>
</dbReference>
<keyword evidence="4" id="KW-1185">Reference proteome</keyword>
<name>A0ABR6Z6Y2_9BURK</name>